<name>A0ABQ0CXU9_9HYPO</name>
<dbReference type="InterPro" id="IPR051678">
    <property type="entry name" value="AGP_Transferase"/>
</dbReference>
<dbReference type="Pfam" id="PF01636">
    <property type="entry name" value="APH"/>
    <property type="match status" value="1"/>
</dbReference>
<dbReference type="InterPro" id="IPR011009">
    <property type="entry name" value="Kinase-like_dom_sf"/>
</dbReference>
<gene>
    <name evidence="2" type="primary">g6511</name>
    <name evidence="2" type="ORF">EsDP_00006511</name>
</gene>
<keyword evidence="3" id="KW-1185">Reference proteome</keyword>
<dbReference type="EMBL" id="BAAFGZ010000387">
    <property type="protein sequence ID" value="GAB0138274.1"/>
    <property type="molecule type" value="Genomic_DNA"/>
</dbReference>
<protein>
    <recommendedName>
        <fullName evidence="1">Aminoglycoside phosphotransferase domain-containing protein</fullName>
    </recommendedName>
</protein>
<dbReference type="PANTHER" id="PTHR21310">
    <property type="entry name" value="AMINOGLYCOSIDE PHOSPHOTRANSFERASE-RELATED-RELATED"/>
    <property type="match status" value="1"/>
</dbReference>
<dbReference type="PANTHER" id="PTHR21310:SF15">
    <property type="entry name" value="AMINOGLYCOSIDE PHOSPHOTRANSFERASE DOMAIN-CONTAINING PROTEIN"/>
    <property type="match status" value="1"/>
</dbReference>
<reference evidence="3" key="1">
    <citation type="submission" date="2024-06" db="EMBL/GenBank/DDBJ databases">
        <title>Draft Genome Sequences of Epichloe bromicola Strains Isolated from Elymus ciliaris.</title>
        <authorList>
            <consortium name="Epichloe bromicola genome sequencing consortium"/>
            <person name="Miura A."/>
            <person name="Imano S."/>
            <person name="Ashida A."/>
            <person name="Sato I."/>
            <person name="Chiba S."/>
            <person name="Tanaka A."/>
            <person name="Camagna M."/>
            <person name="Takemoto D."/>
        </authorList>
    </citation>
    <scope>NUCLEOTIDE SEQUENCE [LARGE SCALE GENOMIC DNA]</scope>
    <source>
        <strain evidence="3">DP</strain>
    </source>
</reference>
<proteinExistence type="predicted"/>
<evidence type="ECO:0000313" key="3">
    <source>
        <dbReference type="Proteomes" id="UP001562357"/>
    </source>
</evidence>
<accession>A0ABQ0CXU9</accession>
<feature type="domain" description="Aminoglycoside phosphotransferase" evidence="1">
    <location>
        <begin position="40"/>
        <end position="241"/>
    </location>
</feature>
<evidence type="ECO:0000313" key="2">
    <source>
        <dbReference type="EMBL" id="GAB0138274.1"/>
    </source>
</evidence>
<dbReference type="InterPro" id="IPR002575">
    <property type="entry name" value="Aminoglycoside_PTrfase"/>
</dbReference>
<sequence>MSGRSSRVKCAQCGKVPAFPQYDEPILILSFTRYVREKTNIPIPQIFATGFSRLLLNNPTKQAFMIIEHIKGQSISMDRLLRSPEEHRQRFYSDLIDILAELRKLEFATGGSLMPASTEALEPRVVSAFSIPDNTLQINGWSASHSLCKSTAEYVHEQLRLLWNTFLLPAEDLDQATAELELFALNSMNLKMNDIAPIANGSTRASFVLTHADLRCPNILVDEDLHIRAVIDWEWASTVPPEFFTPPSWITNSEDVFTEFVAVLESKRDSSSRHQQLVQQWKCGDEMLLHMGQIFRVPSELLNMFYNFIYPKLFEGSYESVVSEFFRCDENRTCCAELKRRLHSSGRYTKYLKANGLYVEDEENQKIKDWLAKAQELRLGQ</sequence>
<organism evidence="2 3">
    <name type="scientific">Epichloe bromicola</name>
    <dbReference type="NCBI Taxonomy" id="79588"/>
    <lineage>
        <taxon>Eukaryota</taxon>
        <taxon>Fungi</taxon>
        <taxon>Dikarya</taxon>
        <taxon>Ascomycota</taxon>
        <taxon>Pezizomycotina</taxon>
        <taxon>Sordariomycetes</taxon>
        <taxon>Hypocreomycetidae</taxon>
        <taxon>Hypocreales</taxon>
        <taxon>Clavicipitaceae</taxon>
        <taxon>Epichloe</taxon>
    </lineage>
</organism>
<comment type="caution">
    <text evidence="2">The sequence shown here is derived from an EMBL/GenBank/DDBJ whole genome shotgun (WGS) entry which is preliminary data.</text>
</comment>
<dbReference type="Proteomes" id="UP001562357">
    <property type="component" value="Unassembled WGS sequence"/>
</dbReference>
<dbReference type="SUPFAM" id="SSF56112">
    <property type="entry name" value="Protein kinase-like (PK-like)"/>
    <property type="match status" value="1"/>
</dbReference>
<dbReference type="Gene3D" id="3.90.1200.10">
    <property type="match status" value="1"/>
</dbReference>
<evidence type="ECO:0000259" key="1">
    <source>
        <dbReference type="Pfam" id="PF01636"/>
    </source>
</evidence>